<dbReference type="Proteomes" id="UP001320706">
    <property type="component" value="Unassembled WGS sequence"/>
</dbReference>
<sequence>MEAPPPRRSSSRSKRSSTNLANLRLAPLSSKYSPPTSGNATPRIQSPSPDISYAVQHSSYIQGRSAPTTPGILSRSSSRKHLSGGLSRKLSIYDSDTPYYAAVEVTPEGYPKSALRLDTQGIPKAKSEAALLVEQRSGRRHVKIQHDPTAKLRHHRRAGTGPRKERDDDWFTRAGLATSSLLRENKGQSWLVSRESSTSLAHQVSDSEDESIPVLGASTPRLQYADDEFSPSSPRFSRWGSRFGSRVQSARNSRRGSTVELSRTPLAELRQGHGAGYFDDRLDQEDVAMMEPDFVGVDEDTEEDAEEEIRRLAKEKGTGLGRIVDHLVGWSLFDVSEDKESEVEEEDKGHGSTITRDGVADERKRRMKGDIPRIRPPGRTAEAGEAHEGGWQDAAWLLSVASKVLL</sequence>
<reference evidence="1" key="1">
    <citation type="submission" date="2024-02" db="EMBL/GenBank/DDBJ databases">
        <title>Metagenome Assembled Genome of Zalaria obscura JY119.</title>
        <authorList>
            <person name="Vighnesh L."/>
            <person name="Jagadeeshwari U."/>
            <person name="Venkata Ramana C."/>
            <person name="Sasikala C."/>
        </authorList>
    </citation>
    <scope>NUCLEOTIDE SEQUENCE</scope>
    <source>
        <strain evidence="1">JY119</strain>
    </source>
</reference>
<accession>A0ACC3SG58</accession>
<keyword evidence="2" id="KW-1185">Reference proteome</keyword>
<protein>
    <submittedName>
        <fullName evidence="1">Uncharacterized protein</fullName>
    </submittedName>
</protein>
<comment type="caution">
    <text evidence="1">The sequence shown here is derived from an EMBL/GenBank/DDBJ whole genome shotgun (WGS) entry which is preliminary data.</text>
</comment>
<dbReference type="EMBL" id="JAMKPW020000012">
    <property type="protein sequence ID" value="KAK8212812.1"/>
    <property type="molecule type" value="Genomic_DNA"/>
</dbReference>
<name>A0ACC3SG58_9PEZI</name>
<evidence type="ECO:0000313" key="2">
    <source>
        <dbReference type="Proteomes" id="UP001320706"/>
    </source>
</evidence>
<proteinExistence type="predicted"/>
<organism evidence="1 2">
    <name type="scientific">Zalaria obscura</name>
    <dbReference type="NCBI Taxonomy" id="2024903"/>
    <lineage>
        <taxon>Eukaryota</taxon>
        <taxon>Fungi</taxon>
        <taxon>Dikarya</taxon>
        <taxon>Ascomycota</taxon>
        <taxon>Pezizomycotina</taxon>
        <taxon>Dothideomycetes</taxon>
        <taxon>Dothideomycetidae</taxon>
        <taxon>Dothideales</taxon>
        <taxon>Zalariaceae</taxon>
        <taxon>Zalaria</taxon>
    </lineage>
</organism>
<gene>
    <name evidence="1" type="ORF">M8818_002977</name>
</gene>
<evidence type="ECO:0000313" key="1">
    <source>
        <dbReference type="EMBL" id="KAK8212812.1"/>
    </source>
</evidence>